<accession>A0ABQ3D9R9</accession>
<dbReference type="EMBL" id="BMVN01000062">
    <property type="protein sequence ID" value="GHA67776.1"/>
    <property type="molecule type" value="Genomic_DNA"/>
</dbReference>
<evidence type="ECO:0000313" key="2">
    <source>
        <dbReference type="EMBL" id="GHA67776.1"/>
    </source>
</evidence>
<keyword evidence="3" id="KW-1185">Reference proteome</keyword>
<gene>
    <name evidence="2" type="ORF">GCM10010345_84350</name>
</gene>
<dbReference type="Pfam" id="PF01638">
    <property type="entry name" value="HxlR"/>
    <property type="match status" value="1"/>
</dbReference>
<sequence>MHPVVPPRVGYALSPLGRTLLDTVGSLLDWSLEHIDDIDAAREAYDTRS</sequence>
<protein>
    <recommendedName>
        <fullName evidence="1">HTH hxlR-type domain-containing protein</fullName>
    </recommendedName>
</protein>
<dbReference type="SUPFAM" id="SSF46785">
    <property type="entry name" value="Winged helix' DNA-binding domain"/>
    <property type="match status" value="1"/>
</dbReference>
<feature type="domain" description="HTH hxlR-type" evidence="1">
    <location>
        <begin position="1"/>
        <end position="39"/>
    </location>
</feature>
<dbReference type="InterPro" id="IPR002577">
    <property type="entry name" value="HTH_HxlR"/>
</dbReference>
<comment type="caution">
    <text evidence="2">The sequence shown here is derived from an EMBL/GenBank/DDBJ whole genome shotgun (WGS) entry which is preliminary data.</text>
</comment>
<dbReference type="InterPro" id="IPR036390">
    <property type="entry name" value="WH_DNA-bd_sf"/>
</dbReference>
<name>A0ABQ3D9R9_9ACTN</name>
<dbReference type="Proteomes" id="UP000653644">
    <property type="component" value="Unassembled WGS sequence"/>
</dbReference>
<organism evidence="2 3">
    <name type="scientific">Streptomyces canarius</name>
    <dbReference type="NCBI Taxonomy" id="285453"/>
    <lineage>
        <taxon>Bacteria</taxon>
        <taxon>Bacillati</taxon>
        <taxon>Actinomycetota</taxon>
        <taxon>Actinomycetes</taxon>
        <taxon>Kitasatosporales</taxon>
        <taxon>Streptomycetaceae</taxon>
        <taxon>Streptomyces</taxon>
    </lineage>
</organism>
<reference evidence="3" key="1">
    <citation type="journal article" date="2019" name="Int. J. Syst. Evol. Microbiol.">
        <title>The Global Catalogue of Microorganisms (GCM) 10K type strain sequencing project: providing services to taxonomists for standard genome sequencing and annotation.</title>
        <authorList>
            <consortium name="The Broad Institute Genomics Platform"/>
            <consortium name="The Broad Institute Genome Sequencing Center for Infectious Disease"/>
            <person name="Wu L."/>
            <person name="Ma J."/>
        </authorList>
    </citation>
    <scope>NUCLEOTIDE SEQUENCE [LARGE SCALE GENOMIC DNA]</scope>
    <source>
        <strain evidence="3">JCM 4733</strain>
    </source>
</reference>
<evidence type="ECO:0000313" key="3">
    <source>
        <dbReference type="Proteomes" id="UP000653644"/>
    </source>
</evidence>
<evidence type="ECO:0000259" key="1">
    <source>
        <dbReference type="PROSITE" id="PS51118"/>
    </source>
</evidence>
<proteinExistence type="predicted"/>
<dbReference type="PROSITE" id="PS51118">
    <property type="entry name" value="HTH_HXLR"/>
    <property type="match status" value="1"/>
</dbReference>
<dbReference type="RefSeq" id="WP_229917902.1">
    <property type="nucleotide sequence ID" value="NZ_BMVN01000062.1"/>
</dbReference>
<dbReference type="InterPro" id="IPR036388">
    <property type="entry name" value="WH-like_DNA-bd_sf"/>
</dbReference>
<dbReference type="Gene3D" id="1.10.10.10">
    <property type="entry name" value="Winged helix-like DNA-binding domain superfamily/Winged helix DNA-binding domain"/>
    <property type="match status" value="1"/>
</dbReference>